<sequence length="41" mass="4567">MRESAGRGLSTLERKQATEGRRGDLSLRAVLDRLTGLIRAR</sequence>
<accession>A0ABZ1YR62</accession>
<dbReference type="EMBL" id="CP109441">
    <property type="protein sequence ID" value="WUV45528.1"/>
    <property type="molecule type" value="Genomic_DNA"/>
</dbReference>
<evidence type="ECO:0000313" key="2">
    <source>
        <dbReference type="EMBL" id="WUV45528.1"/>
    </source>
</evidence>
<protein>
    <submittedName>
        <fullName evidence="2">Uncharacterized protein</fullName>
    </submittedName>
</protein>
<evidence type="ECO:0000313" key="3">
    <source>
        <dbReference type="Proteomes" id="UP001432062"/>
    </source>
</evidence>
<feature type="region of interest" description="Disordered" evidence="1">
    <location>
        <begin position="1"/>
        <end position="21"/>
    </location>
</feature>
<keyword evidence="3" id="KW-1185">Reference proteome</keyword>
<gene>
    <name evidence="2" type="ORF">OG563_41590</name>
</gene>
<organism evidence="2 3">
    <name type="scientific">Nocardia vinacea</name>
    <dbReference type="NCBI Taxonomy" id="96468"/>
    <lineage>
        <taxon>Bacteria</taxon>
        <taxon>Bacillati</taxon>
        <taxon>Actinomycetota</taxon>
        <taxon>Actinomycetes</taxon>
        <taxon>Mycobacteriales</taxon>
        <taxon>Nocardiaceae</taxon>
        <taxon>Nocardia</taxon>
    </lineage>
</organism>
<dbReference type="RefSeq" id="WP_327098737.1">
    <property type="nucleotide sequence ID" value="NZ_CP109149.1"/>
</dbReference>
<dbReference type="Proteomes" id="UP001432062">
    <property type="component" value="Chromosome"/>
</dbReference>
<feature type="compositionally biased region" description="Basic and acidic residues" evidence="1">
    <location>
        <begin position="12"/>
        <end position="21"/>
    </location>
</feature>
<proteinExistence type="predicted"/>
<name>A0ABZ1YR62_9NOCA</name>
<reference evidence="2" key="1">
    <citation type="submission" date="2022-10" db="EMBL/GenBank/DDBJ databases">
        <title>The complete genomes of actinobacterial strains from the NBC collection.</title>
        <authorList>
            <person name="Joergensen T.S."/>
            <person name="Alvarez Arevalo M."/>
            <person name="Sterndorff E.B."/>
            <person name="Faurdal D."/>
            <person name="Vuksanovic O."/>
            <person name="Mourched A.-S."/>
            <person name="Charusanti P."/>
            <person name="Shaw S."/>
            <person name="Blin K."/>
            <person name="Weber T."/>
        </authorList>
    </citation>
    <scope>NUCLEOTIDE SEQUENCE</scope>
    <source>
        <strain evidence="2">NBC_01482</strain>
    </source>
</reference>
<evidence type="ECO:0000256" key="1">
    <source>
        <dbReference type="SAM" id="MobiDB-lite"/>
    </source>
</evidence>